<dbReference type="AlphaFoldDB" id="A0A110BIA1"/>
<evidence type="ECO:0000313" key="3">
    <source>
        <dbReference type="Proteomes" id="UP000182761"/>
    </source>
</evidence>
<evidence type="ECO:0000313" key="2">
    <source>
        <dbReference type="EMBL" id="CVK15449.1"/>
    </source>
</evidence>
<dbReference type="STRING" id="1586267.GCA_001418685_00269"/>
<dbReference type="PANTHER" id="PTHR42663">
    <property type="entry name" value="HYDROLASE C777.06C-RELATED-RELATED"/>
    <property type="match status" value="1"/>
</dbReference>
<protein>
    <submittedName>
        <fullName evidence="2">Phosphoribosyl 1,2-cyclic phosphate phosphodiesterase</fullName>
    </submittedName>
</protein>
<dbReference type="SUPFAM" id="SSF56281">
    <property type="entry name" value="Metallo-hydrolase/oxidoreductase"/>
    <property type="match status" value="1"/>
</dbReference>
<keyword evidence="3" id="KW-1185">Reference proteome</keyword>
<reference evidence="2 3" key="1">
    <citation type="submission" date="2016-01" db="EMBL/GenBank/DDBJ databases">
        <authorList>
            <person name="McClelland M."/>
            <person name="Jain A."/>
            <person name="Saraogi P."/>
            <person name="Mendelson R."/>
            <person name="Westerman R."/>
            <person name="SanMiguel P."/>
            <person name="Csonka L."/>
        </authorList>
    </citation>
    <scope>NUCLEOTIDE SEQUENCE [LARGE SCALE GENOMIC DNA]</scope>
    <source>
        <strain evidence="2 3">R-53146</strain>
    </source>
</reference>
<sequence length="257" mass="29084">MILQKSNITFLGTGTSQGVPVIGSNDPVCKSQDLKDKRLRTSALIQYKGLDLLIDCGPDFRQQMLRENKSNVDAVLLTHEHTDHIGGLDDLRPINFLKGQDIPIFGKERVLEDVKRRFSYAFAEVKYPGAPGFELHPINGDISFQNISIQPINILHGKLPILGYKIGRLSYITDASYISEEEIEKIKYSEVLVINALRKEAHASHFTLNEALDLINKVKPKKAYLTHISYQLGFHEQVEKSLPNHIFLAYDGLRVEF</sequence>
<dbReference type="Proteomes" id="UP000182761">
    <property type="component" value="Unassembled WGS sequence"/>
</dbReference>
<name>A0A110BIA1_9FLAO</name>
<proteinExistence type="predicted"/>
<dbReference type="PANTHER" id="PTHR42663:SF6">
    <property type="entry name" value="HYDROLASE C777.06C-RELATED"/>
    <property type="match status" value="1"/>
</dbReference>
<dbReference type="CDD" id="cd16279">
    <property type="entry name" value="metallo-hydrolase-like_MBL-fold"/>
    <property type="match status" value="1"/>
</dbReference>
<dbReference type="Pfam" id="PF12706">
    <property type="entry name" value="Lactamase_B_2"/>
    <property type="match status" value="1"/>
</dbReference>
<dbReference type="OrthoDB" id="9781189at2"/>
<dbReference type="SMART" id="SM00849">
    <property type="entry name" value="Lactamase_B"/>
    <property type="match status" value="1"/>
</dbReference>
<dbReference type="EMBL" id="FCOR01000001">
    <property type="protein sequence ID" value="CVK15449.1"/>
    <property type="molecule type" value="Genomic_DNA"/>
</dbReference>
<accession>A0A110BIA1</accession>
<organism evidence="2 3">
    <name type="scientific">Apibacter mensalis</name>
    <dbReference type="NCBI Taxonomy" id="1586267"/>
    <lineage>
        <taxon>Bacteria</taxon>
        <taxon>Pseudomonadati</taxon>
        <taxon>Bacteroidota</taxon>
        <taxon>Flavobacteriia</taxon>
        <taxon>Flavobacteriales</taxon>
        <taxon>Weeksellaceae</taxon>
        <taxon>Apibacter</taxon>
    </lineage>
</organism>
<dbReference type="InterPro" id="IPR001279">
    <property type="entry name" value="Metallo-B-lactamas"/>
</dbReference>
<dbReference type="RefSeq" id="WP_055424673.1">
    <property type="nucleotide sequence ID" value="NZ_FCOR01000001.1"/>
</dbReference>
<dbReference type="Gene3D" id="3.60.15.10">
    <property type="entry name" value="Ribonuclease Z/Hydroxyacylglutathione hydrolase-like"/>
    <property type="match status" value="1"/>
</dbReference>
<dbReference type="InterPro" id="IPR036866">
    <property type="entry name" value="RibonucZ/Hydroxyglut_hydro"/>
</dbReference>
<gene>
    <name evidence="2" type="ORF">Ga0061079_101268</name>
</gene>
<feature type="domain" description="Metallo-beta-lactamase" evidence="1">
    <location>
        <begin position="39"/>
        <end position="227"/>
    </location>
</feature>
<evidence type="ECO:0000259" key="1">
    <source>
        <dbReference type="SMART" id="SM00849"/>
    </source>
</evidence>